<gene>
    <name evidence="1" type="ORF">HPB48_006015</name>
</gene>
<dbReference type="EMBL" id="JABSTR010000002">
    <property type="protein sequence ID" value="KAH9363449.1"/>
    <property type="molecule type" value="Genomic_DNA"/>
</dbReference>
<reference evidence="1 2" key="1">
    <citation type="journal article" date="2020" name="Cell">
        <title>Large-Scale Comparative Analyses of Tick Genomes Elucidate Their Genetic Diversity and Vector Capacities.</title>
        <authorList>
            <consortium name="Tick Genome and Microbiome Consortium (TIGMIC)"/>
            <person name="Jia N."/>
            <person name="Wang J."/>
            <person name="Shi W."/>
            <person name="Du L."/>
            <person name="Sun Y."/>
            <person name="Zhan W."/>
            <person name="Jiang J.F."/>
            <person name="Wang Q."/>
            <person name="Zhang B."/>
            <person name="Ji P."/>
            <person name="Bell-Sakyi L."/>
            <person name="Cui X.M."/>
            <person name="Yuan T.T."/>
            <person name="Jiang B.G."/>
            <person name="Yang W.F."/>
            <person name="Lam T.T."/>
            <person name="Chang Q.C."/>
            <person name="Ding S.J."/>
            <person name="Wang X.J."/>
            <person name="Zhu J.G."/>
            <person name="Ruan X.D."/>
            <person name="Zhao L."/>
            <person name="Wei J.T."/>
            <person name="Ye R.Z."/>
            <person name="Que T.C."/>
            <person name="Du C.H."/>
            <person name="Zhou Y.H."/>
            <person name="Cheng J.X."/>
            <person name="Dai P.F."/>
            <person name="Guo W.B."/>
            <person name="Han X.H."/>
            <person name="Huang E.J."/>
            <person name="Li L.F."/>
            <person name="Wei W."/>
            <person name="Gao Y.C."/>
            <person name="Liu J.Z."/>
            <person name="Shao H.Z."/>
            <person name="Wang X."/>
            <person name="Wang C.C."/>
            <person name="Yang T.C."/>
            <person name="Huo Q.B."/>
            <person name="Li W."/>
            <person name="Chen H.Y."/>
            <person name="Chen S.E."/>
            <person name="Zhou L.G."/>
            <person name="Ni X.B."/>
            <person name="Tian J.H."/>
            <person name="Sheng Y."/>
            <person name="Liu T."/>
            <person name="Pan Y.S."/>
            <person name="Xia L.Y."/>
            <person name="Li J."/>
            <person name="Zhao F."/>
            <person name="Cao W.C."/>
        </authorList>
    </citation>
    <scope>NUCLEOTIDE SEQUENCE [LARGE SCALE GENOMIC DNA]</scope>
    <source>
        <strain evidence="1">HaeL-2018</strain>
    </source>
</reference>
<evidence type="ECO:0000313" key="2">
    <source>
        <dbReference type="Proteomes" id="UP000821853"/>
    </source>
</evidence>
<accession>A0A9J6FMC4</accession>
<comment type="caution">
    <text evidence="1">The sequence shown here is derived from an EMBL/GenBank/DDBJ whole genome shotgun (WGS) entry which is preliminary data.</text>
</comment>
<organism evidence="1 2">
    <name type="scientific">Haemaphysalis longicornis</name>
    <name type="common">Bush tick</name>
    <dbReference type="NCBI Taxonomy" id="44386"/>
    <lineage>
        <taxon>Eukaryota</taxon>
        <taxon>Metazoa</taxon>
        <taxon>Ecdysozoa</taxon>
        <taxon>Arthropoda</taxon>
        <taxon>Chelicerata</taxon>
        <taxon>Arachnida</taxon>
        <taxon>Acari</taxon>
        <taxon>Parasitiformes</taxon>
        <taxon>Ixodida</taxon>
        <taxon>Ixodoidea</taxon>
        <taxon>Ixodidae</taxon>
        <taxon>Haemaphysalinae</taxon>
        <taxon>Haemaphysalis</taxon>
    </lineage>
</organism>
<keyword evidence="2" id="KW-1185">Reference proteome</keyword>
<dbReference type="Proteomes" id="UP000821853">
    <property type="component" value="Chromosome 10"/>
</dbReference>
<dbReference type="VEuPathDB" id="VectorBase:HLOH_052825"/>
<dbReference type="OMA" id="MTEVWAV"/>
<sequence>MGHVWLVSLRTEEDKERLLAKGILQVKGRFCTVVNPTKQKVTFKVHWVPFFMPNEALRRAFSEFGEIQEVRREGWSSSTWFGKANSTTRVVRVMLREKTTP</sequence>
<name>A0A9J6FMC4_HAELO</name>
<dbReference type="AlphaFoldDB" id="A0A9J6FMC4"/>
<evidence type="ECO:0000313" key="1">
    <source>
        <dbReference type="EMBL" id="KAH9363449.1"/>
    </source>
</evidence>
<proteinExistence type="predicted"/>
<dbReference type="OrthoDB" id="10482293at2759"/>
<protein>
    <submittedName>
        <fullName evidence="1">Uncharacterized protein</fullName>
    </submittedName>
</protein>